<gene>
    <name evidence="2" type="ORF">E2C01_003960</name>
</gene>
<evidence type="ECO:0000256" key="1">
    <source>
        <dbReference type="SAM" id="MobiDB-lite"/>
    </source>
</evidence>
<feature type="region of interest" description="Disordered" evidence="1">
    <location>
        <begin position="36"/>
        <end position="56"/>
    </location>
</feature>
<feature type="compositionally biased region" description="Pro residues" evidence="1">
    <location>
        <begin position="45"/>
        <end position="56"/>
    </location>
</feature>
<evidence type="ECO:0000313" key="3">
    <source>
        <dbReference type="Proteomes" id="UP000324222"/>
    </source>
</evidence>
<protein>
    <submittedName>
        <fullName evidence="2">Uncharacterized protein</fullName>
    </submittedName>
</protein>
<accession>A0A5B7CSI9</accession>
<evidence type="ECO:0000313" key="2">
    <source>
        <dbReference type="EMBL" id="MPC11296.1"/>
    </source>
</evidence>
<dbReference type="EMBL" id="VSRR010000156">
    <property type="protein sequence ID" value="MPC11296.1"/>
    <property type="molecule type" value="Genomic_DNA"/>
</dbReference>
<comment type="caution">
    <text evidence="2">The sequence shown here is derived from an EMBL/GenBank/DDBJ whole genome shotgun (WGS) entry which is preliminary data.</text>
</comment>
<name>A0A5B7CSI9_PORTR</name>
<dbReference type="AlphaFoldDB" id="A0A5B7CSI9"/>
<keyword evidence="3" id="KW-1185">Reference proteome</keyword>
<organism evidence="2 3">
    <name type="scientific">Portunus trituberculatus</name>
    <name type="common">Swimming crab</name>
    <name type="synonym">Neptunus trituberculatus</name>
    <dbReference type="NCBI Taxonomy" id="210409"/>
    <lineage>
        <taxon>Eukaryota</taxon>
        <taxon>Metazoa</taxon>
        <taxon>Ecdysozoa</taxon>
        <taxon>Arthropoda</taxon>
        <taxon>Crustacea</taxon>
        <taxon>Multicrustacea</taxon>
        <taxon>Malacostraca</taxon>
        <taxon>Eumalacostraca</taxon>
        <taxon>Eucarida</taxon>
        <taxon>Decapoda</taxon>
        <taxon>Pleocyemata</taxon>
        <taxon>Brachyura</taxon>
        <taxon>Eubrachyura</taxon>
        <taxon>Portunoidea</taxon>
        <taxon>Portunidae</taxon>
        <taxon>Portuninae</taxon>
        <taxon>Portunus</taxon>
    </lineage>
</organism>
<dbReference type="Proteomes" id="UP000324222">
    <property type="component" value="Unassembled WGS sequence"/>
</dbReference>
<sequence length="56" mass="6354">MKIRNLVRVQVFVSHSPPLVDSQESLQEKSYKDVFMDSDSSTGDFPPPPYPSPLLF</sequence>
<reference evidence="2 3" key="1">
    <citation type="submission" date="2019-05" db="EMBL/GenBank/DDBJ databases">
        <title>Another draft genome of Portunus trituberculatus and its Hox gene families provides insights of decapod evolution.</title>
        <authorList>
            <person name="Jeong J.-H."/>
            <person name="Song I."/>
            <person name="Kim S."/>
            <person name="Choi T."/>
            <person name="Kim D."/>
            <person name="Ryu S."/>
            <person name="Kim W."/>
        </authorList>
    </citation>
    <scope>NUCLEOTIDE SEQUENCE [LARGE SCALE GENOMIC DNA]</scope>
    <source>
        <tissue evidence="2">Muscle</tissue>
    </source>
</reference>
<proteinExistence type="predicted"/>